<reference evidence="10 11" key="1">
    <citation type="submission" date="2013-03" db="EMBL/GenBank/DDBJ databases">
        <title>Reference genome for the Human Microbiome Project.</title>
        <authorList>
            <person name="Aqrawi P."/>
            <person name="Ayvaz T."/>
            <person name="Bess C."/>
            <person name="Blankenburg K."/>
            <person name="Coyle M."/>
            <person name="Deng J."/>
            <person name="Forbes L."/>
            <person name="Fowler G."/>
            <person name="Francisco L."/>
            <person name="Fu Q."/>
            <person name="Gibbs R."/>
            <person name="Gross S."/>
            <person name="Gubbala S."/>
            <person name="Hale W."/>
            <person name="Hemphill L."/>
            <person name="Highlander S."/>
            <person name="Hirani K."/>
            <person name="Jackson L."/>
            <person name="Jakkamsetti A."/>
            <person name="Javaid M."/>
            <person name="Jayaseelan J.C."/>
            <person name="Jiang H."/>
            <person name="Joshi V."/>
            <person name="Korchina V."/>
            <person name="Kovar C."/>
            <person name="Lara F."/>
            <person name="Lee S."/>
            <person name="Liu Y."/>
            <person name="Mata R."/>
            <person name="Mathew T."/>
            <person name="Munidasa M."/>
            <person name="Muzny D."/>
            <person name="Nazareth L."/>
            <person name="Ngo R."/>
            <person name="Nguyen L."/>
            <person name="Nguyen N."/>
            <person name="Okwuonu G."/>
            <person name="Ongeri F."/>
            <person name="Palculict T."/>
            <person name="Patil S."/>
            <person name="Petrosino J."/>
            <person name="Pham C."/>
            <person name="Pham P."/>
            <person name="Pu L.-L."/>
            <person name="Qin X."/>
            <person name="Qu J."/>
            <person name="Reid J."/>
            <person name="Ross M."/>
            <person name="Ruth R."/>
            <person name="Saada N."/>
            <person name="San Lucas F."/>
            <person name="Santibanez J."/>
            <person name="Shang Y."/>
            <person name="Simmons D."/>
            <person name="Song X.-Z."/>
            <person name="Tang L.-Y."/>
            <person name="Thornton R."/>
            <person name="Warren J."/>
            <person name="Weissenberger G."/>
            <person name="Wilczek-Boney K."/>
            <person name="Worley K."/>
            <person name="Youmans B."/>
            <person name="Zhang J."/>
            <person name="Zhang L."/>
            <person name="Zhao Z."/>
            <person name="Zhou C."/>
            <person name="Zhu D."/>
            <person name="Zhu Y."/>
        </authorList>
    </citation>
    <scope>NUCLEOTIDE SEQUENCE [LARGE SCALE GENOMIC DNA]</scope>
    <source>
        <strain evidence="10 11">F0333</strain>
    </source>
</reference>
<evidence type="ECO:0000313" key="10">
    <source>
        <dbReference type="EMBL" id="ENO18387.1"/>
    </source>
</evidence>
<dbReference type="CDD" id="cd00082">
    <property type="entry name" value="HisKA"/>
    <property type="match status" value="1"/>
</dbReference>
<dbReference type="InterPro" id="IPR036097">
    <property type="entry name" value="HisK_dim/P_sf"/>
</dbReference>
<dbReference type="PROSITE" id="PS50109">
    <property type="entry name" value="HIS_KIN"/>
    <property type="match status" value="1"/>
</dbReference>
<dbReference type="SMART" id="SM00387">
    <property type="entry name" value="HATPase_c"/>
    <property type="match status" value="1"/>
</dbReference>
<name>N6X4P8_9ACTO</name>
<dbReference type="Pfam" id="PF00027">
    <property type="entry name" value="cNMP_binding"/>
    <property type="match status" value="1"/>
</dbReference>
<dbReference type="STRING" id="888050.HMPREF9004_0956"/>
<dbReference type="InterPro" id="IPR005467">
    <property type="entry name" value="His_kinase_dom"/>
</dbReference>
<proteinExistence type="predicted"/>
<dbReference type="PANTHER" id="PTHR43065">
    <property type="entry name" value="SENSOR HISTIDINE KINASE"/>
    <property type="match status" value="1"/>
</dbReference>
<dbReference type="InterPro" id="IPR014710">
    <property type="entry name" value="RmlC-like_jellyroll"/>
</dbReference>
<dbReference type="HOGENOM" id="CLU_000445_114_81_11"/>
<evidence type="ECO:0000256" key="4">
    <source>
        <dbReference type="ARBA" id="ARBA00022553"/>
    </source>
</evidence>
<keyword evidence="7" id="KW-0175">Coiled coil</keyword>
<feature type="domain" description="Cyclic nucleotide-binding" evidence="8">
    <location>
        <begin position="187"/>
        <end position="299"/>
    </location>
</feature>
<dbReference type="InterPro" id="IPR004358">
    <property type="entry name" value="Sig_transdc_His_kin-like_C"/>
</dbReference>
<evidence type="ECO:0000256" key="5">
    <source>
        <dbReference type="ARBA" id="ARBA00022777"/>
    </source>
</evidence>
<comment type="caution">
    <text evidence="10">The sequence shown here is derived from an EMBL/GenBank/DDBJ whole genome shotgun (WGS) entry which is preliminary data.</text>
</comment>
<evidence type="ECO:0000259" key="8">
    <source>
        <dbReference type="PROSITE" id="PS50042"/>
    </source>
</evidence>
<dbReference type="SUPFAM" id="SSF47384">
    <property type="entry name" value="Homodimeric domain of signal transducing histidine kinase"/>
    <property type="match status" value="1"/>
</dbReference>
<dbReference type="RefSeq" id="WP_005962876.1">
    <property type="nucleotide sequence ID" value="NZ_CP040505.1"/>
</dbReference>
<dbReference type="SUPFAM" id="SSF55874">
    <property type="entry name" value="ATPase domain of HSP90 chaperone/DNA topoisomerase II/histidine kinase"/>
    <property type="match status" value="1"/>
</dbReference>
<gene>
    <name evidence="10" type="ORF">HMPREF9004_0956</name>
</gene>
<dbReference type="Gene3D" id="2.60.120.10">
    <property type="entry name" value="Jelly Rolls"/>
    <property type="match status" value="1"/>
</dbReference>
<feature type="domain" description="Histidine kinase" evidence="9">
    <location>
        <begin position="374"/>
        <end position="680"/>
    </location>
</feature>
<dbReference type="SUPFAM" id="SSF51206">
    <property type="entry name" value="cAMP-binding domain-like"/>
    <property type="match status" value="1"/>
</dbReference>
<dbReference type="GO" id="GO:0000155">
    <property type="term" value="F:phosphorelay sensor kinase activity"/>
    <property type="evidence" value="ECO:0007669"/>
    <property type="project" value="InterPro"/>
</dbReference>
<keyword evidence="6" id="KW-0902">Two-component regulatory system</keyword>
<dbReference type="Gene3D" id="3.30.565.10">
    <property type="entry name" value="Histidine kinase-like ATPase, C-terminal domain"/>
    <property type="match status" value="1"/>
</dbReference>
<dbReference type="Gene3D" id="1.10.287.130">
    <property type="match status" value="1"/>
</dbReference>
<organism evidence="10 11">
    <name type="scientific">Schaalia cardiffensis F0333</name>
    <dbReference type="NCBI Taxonomy" id="888050"/>
    <lineage>
        <taxon>Bacteria</taxon>
        <taxon>Bacillati</taxon>
        <taxon>Actinomycetota</taxon>
        <taxon>Actinomycetes</taxon>
        <taxon>Actinomycetales</taxon>
        <taxon>Actinomycetaceae</taxon>
        <taxon>Schaalia</taxon>
    </lineage>
</organism>
<evidence type="ECO:0000259" key="9">
    <source>
        <dbReference type="PROSITE" id="PS50109"/>
    </source>
</evidence>
<dbReference type="PROSITE" id="PS50042">
    <property type="entry name" value="CNMP_BINDING_3"/>
    <property type="match status" value="1"/>
</dbReference>
<evidence type="ECO:0000256" key="6">
    <source>
        <dbReference type="ARBA" id="ARBA00023012"/>
    </source>
</evidence>
<dbReference type="EMBL" id="AQHZ01000015">
    <property type="protein sequence ID" value="ENO18387.1"/>
    <property type="molecule type" value="Genomic_DNA"/>
</dbReference>
<dbReference type="Pfam" id="PF02518">
    <property type="entry name" value="HATPase_c"/>
    <property type="match status" value="1"/>
</dbReference>
<protein>
    <recommendedName>
        <fullName evidence="3">histidine kinase</fullName>
        <ecNumber evidence="3">2.7.13.3</ecNumber>
    </recommendedName>
</protein>
<evidence type="ECO:0000313" key="11">
    <source>
        <dbReference type="Proteomes" id="UP000013015"/>
    </source>
</evidence>
<evidence type="ECO:0000256" key="7">
    <source>
        <dbReference type="SAM" id="Coils"/>
    </source>
</evidence>
<accession>N6X4P8</accession>
<dbReference type="InterPro" id="IPR036890">
    <property type="entry name" value="HATPase_C_sf"/>
</dbReference>
<evidence type="ECO:0000256" key="2">
    <source>
        <dbReference type="ARBA" id="ARBA00004236"/>
    </source>
</evidence>
<feature type="coiled-coil region" evidence="7">
    <location>
        <begin position="335"/>
        <end position="362"/>
    </location>
</feature>
<evidence type="ECO:0000256" key="1">
    <source>
        <dbReference type="ARBA" id="ARBA00000085"/>
    </source>
</evidence>
<comment type="subcellular location">
    <subcellularLocation>
        <location evidence="2">Cell membrane</location>
    </subcellularLocation>
</comment>
<evidence type="ECO:0000256" key="3">
    <source>
        <dbReference type="ARBA" id="ARBA00012438"/>
    </source>
</evidence>
<dbReference type="AlphaFoldDB" id="N6X4P8"/>
<comment type="catalytic activity">
    <reaction evidence="1">
        <text>ATP + protein L-histidine = ADP + protein N-phospho-L-histidine.</text>
        <dbReference type="EC" id="2.7.13.3"/>
    </reaction>
</comment>
<dbReference type="eggNOG" id="COG4191">
    <property type="taxonomic scope" value="Bacteria"/>
</dbReference>
<dbReference type="InterPro" id="IPR000595">
    <property type="entry name" value="cNMP-bd_dom"/>
</dbReference>
<dbReference type="PATRIC" id="fig|888050.3.peg.902"/>
<dbReference type="InterPro" id="IPR003594">
    <property type="entry name" value="HATPase_dom"/>
</dbReference>
<dbReference type="GO" id="GO:0005886">
    <property type="term" value="C:plasma membrane"/>
    <property type="evidence" value="ECO:0007669"/>
    <property type="project" value="UniProtKB-SubCell"/>
</dbReference>
<dbReference type="PANTHER" id="PTHR43065:SF48">
    <property type="entry name" value="HISTIDINE KINASE"/>
    <property type="match status" value="1"/>
</dbReference>
<dbReference type="OrthoDB" id="1931120at2"/>
<sequence>MNEERGLAPPEDGCEGVWEKTDVRHGGHRVGHSLHILVMGDDSRGLARALTEDMALAFPNLCLDRIDGPEDLIHYDSTLKADDHVILGLVTSEVEDIDTALELVEERPILAPTNWLIVTDETTHSDLARSTTSGRLASLVSVPWTVELLIGQSYSTMVNHLKGEGRTPEEILELIGEAPANAIQGPILEGLDLKEEQVVRLLLEGVERVLGHRPRLVIPTGTELAVQGQPVRAVHLVLAGDVSLHRDGLRGEVLAHHATSGPLIGLVSLARGENAFFTAVTTSTARVVRLTNEQLEIALLREPALAAPLAALAIQSLTRRLMRAEDLHLENALLAADLEAQRTALEKALEDLRATREQLVEKTRFAMLGELSAGIAHELNNPVTALARAAEHLSEDVDRVLAAVASLSQAREAMHRALESSPRPTSEERELVKLLLPEVGGDRRLARRLVLAGVVDPVRARSFAQAGESTVEVLESGARIGSSLRSVLAAAERVIDLTRSLKGYARPDAADFEAVDVSAGIDDVLRLTDYRLRGVEVIREGGPLPPVLAHPSKLQQVWTNLIVNAAEAIEDEHEDLEKRRKAGEEALFARGTAPAQIRILLEEEGTFIRVTIEDNGPGIAPEIVEKIFEPHFTTKAGRVRYGLGMGMSIVHSIVSDHGGRLTVESQPGRTRMIVRLPAMKHEKTPKEETR</sequence>
<dbReference type="EC" id="2.7.13.3" evidence="3"/>
<dbReference type="PRINTS" id="PR00344">
    <property type="entry name" value="BCTRLSENSOR"/>
</dbReference>
<dbReference type="InterPro" id="IPR018490">
    <property type="entry name" value="cNMP-bd_dom_sf"/>
</dbReference>
<keyword evidence="4" id="KW-0597">Phosphoprotein</keyword>
<keyword evidence="10" id="KW-0808">Transferase</keyword>
<dbReference type="Proteomes" id="UP000013015">
    <property type="component" value="Unassembled WGS sequence"/>
</dbReference>
<dbReference type="InterPro" id="IPR003661">
    <property type="entry name" value="HisK_dim/P_dom"/>
</dbReference>
<keyword evidence="5 10" id="KW-0418">Kinase</keyword>
<keyword evidence="11" id="KW-1185">Reference proteome</keyword>